<gene>
    <name evidence="2" type="ORF">B7463_g7608</name>
</gene>
<dbReference type="AlphaFoldDB" id="A0A3E2H5N4"/>
<dbReference type="InterPro" id="IPR050508">
    <property type="entry name" value="Methyltransf_Superfamily"/>
</dbReference>
<evidence type="ECO:0008006" key="4">
    <source>
        <dbReference type="Google" id="ProtNLM"/>
    </source>
</evidence>
<organism evidence="2 3">
    <name type="scientific">Scytalidium lignicola</name>
    <name type="common">Hyphomycete</name>
    <dbReference type="NCBI Taxonomy" id="5539"/>
    <lineage>
        <taxon>Eukaryota</taxon>
        <taxon>Fungi</taxon>
        <taxon>Dikarya</taxon>
        <taxon>Ascomycota</taxon>
        <taxon>Pezizomycotina</taxon>
        <taxon>Leotiomycetes</taxon>
        <taxon>Leotiomycetes incertae sedis</taxon>
        <taxon>Scytalidium</taxon>
    </lineage>
</organism>
<dbReference type="Gene3D" id="3.40.50.150">
    <property type="entry name" value="Vaccinia Virus protein VP39"/>
    <property type="match status" value="1"/>
</dbReference>
<dbReference type="Pfam" id="PF13489">
    <property type="entry name" value="Methyltransf_23"/>
    <property type="match status" value="1"/>
</dbReference>
<comment type="caution">
    <text evidence="2">The sequence shown here is derived from an EMBL/GenBank/DDBJ whole genome shotgun (WGS) entry which is preliminary data.</text>
</comment>
<name>A0A3E2H5N4_SCYLI</name>
<dbReference type="CDD" id="cd02440">
    <property type="entry name" value="AdoMet_MTases"/>
    <property type="match status" value="1"/>
</dbReference>
<dbReference type="PANTHER" id="PTHR42912">
    <property type="entry name" value="METHYLTRANSFERASE"/>
    <property type="match status" value="1"/>
</dbReference>
<evidence type="ECO:0000256" key="1">
    <source>
        <dbReference type="SAM" id="MobiDB-lite"/>
    </source>
</evidence>
<feature type="region of interest" description="Disordered" evidence="1">
    <location>
        <begin position="116"/>
        <end position="138"/>
    </location>
</feature>
<keyword evidence="3" id="KW-1185">Reference proteome</keyword>
<dbReference type="STRING" id="5539.A0A3E2H5N4"/>
<dbReference type="SUPFAM" id="SSF53335">
    <property type="entry name" value="S-adenosyl-L-methionine-dependent methyltransferases"/>
    <property type="match status" value="1"/>
</dbReference>
<dbReference type="OrthoDB" id="10017101at2759"/>
<protein>
    <recommendedName>
        <fullName evidence="4">Methyltransferase type 11 domain-containing protein</fullName>
    </recommendedName>
</protein>
<proteinExistence type="predicted"/>
<evidence type="ECO:0000313" key="3">
    <source>
        <dbReference type="Proteomes" id="UP000258309"/>
    </source>
</evidence>
<feature type="non-terminal residue" evidence="2">
    <location>
        <position position="1"/>
    </location>
</feature>
<accession>A0A3E2H5N4</accession>
<dbReference type="InterPro" id="IPR029063">
    <property type="entry name" value="SAM-dependent_MTases_sf"/>
</dbReference>
<dbReference type="GO" id="GO:0008168">
    <property type="term" value="F:methyltransferase activity"/>
    <property type="evidence" value="ECO:0007669"/>
    <property type="project" value="TreeGrafter"/>
</dbReference>
<reference evidence="2 3" key="1">
    <citation type="submission" date="2018-05" db="EMBL/GenBank/DDBJ databases">
        <title>Draft genome sequence of Scytalidium lignicola DSM 105466, a ubiquitous saprotrophic fungus.</title>
        <authorList>
            <person name="Buettner E."/>
            <person name="Gebauer A.M."/>
            <person name="Hofrichter M."/>
            <person name="Liers C."/>
            <person name="Kellner H."/>
        </authorList>
    </citation>
    <scope>NUCLEOTIDE SEQUENCE [LARGE SCALE GENOMIC DNA]</scope>
    <source>
        <strain evidence="2 3">DSM 105466</strain>
    </source>
</reference>
<dbReference type="PANTHER" id="PTHR42912:SF93">
    <property type="entry name" value="N6-ADENOSINE-METHYLTRANSFERASE TMT1A"/>
    <property type="match status" value="1"/>
</dbReference>
<dbReference type="Proteomes" id="UP000258309">
    <property type="component" value="Unassembled WGS sequence"/>
</dbReference>
<dbReference type="OMA" id="PFLVCEG"/>
<evidence type="ECO:0000313" key="2">
    <source>
        <dbReference type="EMBL" id="RFU28715.1"/>
    </source>
</evidence>
<sequence length="263" mass="29272">MSTGNERFNTMAAQWDTNPFVNRASTMALKTLLTHVPKLQSHHHNPDHPEQDQGLDVLEVGCGTGLLSFMIAPYVRSLTAVDTAEGMIQAFKQKLAQRPEVKNLLPVYAMLEDPDDGRILPDPLSSKEKGEEEDNNKANLAPRRFDLVISHLVLHHIPSLPQILSTMHGCLKPGGSIALTDFEDFGPEAKRFHPESRMDGVERHGIRRRDIEAMIKEAGFVDVEVTTAFELEKDVEKEPGSGIVEGSSPKMVFPFLICKGRKE</sequence>
<feature type="non-terminal residue" evidence="2">
    <location>
        <position position="263"/>
    </location>
</feature>
<dbReference type="EMBL" id="NCSJ02000153">
    <property type="protein sequence ID" value="RFU28715.1"/>
    <property type="molecule type" value="Genomic_DNA"/>
</dbReference>